<dbReference type="InterPro" id="IPR009061">
    <property type="entry name" value="DNA-bd_dom_put_sf"/>
</dbReference>
<dbReference type="RefSeq" id="WP_114357836.1">
    <property type="nucleotide sequence ID" value="NZ_QRDT01000008.1"/>
</dbReference>
<dbReference type="Proteomes" id="UP000256343">
    <property type="component" value="Unassembled WGS sequence"/>
</dbReference>
<accession>A0A336JXL3</accession>
<dbReference type="AlphaFoldDB" id="A0A336JXL3"/>
<proteinExistence type="predicted"/>
<dbReference type="InterPro" id="IPR041657">
    <property type="entry name" value="HTH_17"/>
</dbReference>
<evidence type="ECO:0000313" key="2">
    <source>
        <dbReference type="EMBL" id="RED36211.1"/>
    </source>
</evidence>
<evidence type="ECO:0000313" key="4">
    <source>
        <dbReference type="Proteomes" id="UP000252631"/>
    </source>
</evidence>
<dbReference type="Gene3D" id="1.10.1660.10">
    <property type="match status" value="1"/>
</dbReference>
<reference evidence="2 5" key="2">
    <citation type="submission" date="2018-07" db="EMBL/GenBank/DDBJ databases">
        <title>Genomic Encyclopedia of Archaeal and Bacterial Type Strains, Phase II (KMG-II): from individual species to whole genera.</title>
        <authorList>
            <person name="Goeker M."/>
        </authorList>
    </citation>
    <scope>NUCLEOTIDE SEQUENCE [LARGE SCALE GENOMIC DNA]</scope>
    <source>
        <strain evidence="2 5">JA575</strain>
    </source>
</reference>
<organism evidence="3 4">
    <name type="scientific">Rhodopseudomonas pentothenatexigens</name>
    <dbReference type="NCBI Taxonomy" id="999699"/>
    <lineage>
        <taxon>Bacteria</taxon>
        <taxon>Pseudomonadati</taxon>
        <taxon>Pseudomonadota</taxon>
        <taxon>Alphaproteobacteria</taxon>
        <taxon>Hyphomicrobiales</taxon>
        <taxon>Nitrobacteraceae</taxon>
        <taxon>Rhodopseudomonas</taxon>
    </lineage>
</organism>
<dbReference type="EMBL" id="QRDT01000008">
    <property type="protein sequence ID" value="RED36211.1"/>
    <property type="molecule type" value="Genomic_DNA"/>
</dbReference>
<dbReference type="Pfam" id="PF12728">
    <property type="entry name" value="HTH_17"/>
    <property type="match status" value="1"/>
</dbReference>
<feature type="domain" description="Helix-turn-helix" evidence="1">
    <location>
        <begin position="5"/>
        <end position="53"/>
    </location>
</feature>
<gene>
    <name evidence="2" type="ORF">BJ125_108146</name>
    <name evidence="3" type="ORF">SAMN05892882_108146</name>
</gene>
<sequence>MTDEWLKVSDLAEEFGVDGNTVRRWMRSKGLRAAFLTLGGHARFSRADVDRFKLANVARHLGQLPDRPRRRETVEQRIAAFLARIQIEHGSQAFTPPTNKRYDQDHRYRDAKAHRALDEATANDVANVREAAVRHLTGRSRQELAEEIQLSGAEAVAARTPLTTATLLAVCRDCGVAVAANSAGGWKSSRHCP</sequence>
<evidence type="ECO:0000313" key="5">
    <source>
        <dbReference type="Proteomes" id="UP000256343"/>
    </source>
</evidence>
<evidence type="ECO:0000259" key="1">
    <source>
        <dbReference type="Pfam" id="PF12728"/>
    </source>
</evidence>
<dbReference type="SUPFAM" id="SSF46955">
    <property type="entry name" value="Putative DNA-binding domain"/>
    <property type="match status" value="1"/>
</dbReference>
<evidence type="ECO:0000313" key="3">
    <source>
        <dbReference type="EMBL" id="SSW90771.1"/>
    </source>
</evidence>
<name>A0A336JXL3_9BRAD</name>
<protein>
    <submittedName>
        <fullName evidence="3">Excisionase family DNA binding protein</fullName>
    </submittedName>
</protein>
<dbReference type="EMBL" id="UFQQ01000008">
    <property type="protein sequence ID" value="SSW90771.1"/>
    <property type="molecule type" value="Genomic_DNA"/>
</dbReference>
<dbReference type="Proteomes" id="UP000252631">
    <property type="component" value="Unassembled WGS sequence"/>
</dbReference>
<reference evidence="3 4" key="1">
    <citation type="submission" date="2017-08" db="EMBL/GenBank/DDBJ databases">
        <authorList>
            <person name="de Groot N.N."/>
        </authorList>
    </citation>
    <scope>NUCLEOTIDE SEQUENCE [LARGE SCALE GENOMIC DNA]</scope>
    <source>
        <strain evidence="3 4">JA575</strain>
    </source>
</reference>
<keyword evidence="5" id="KW-1185">Reference proteome</keyword>
<dbReference type="OrthoDB" id="5609458at2"/>